<dbReference type="GO" id="GO:0005829">
    <property type="term" value="C:cytosol"/>
    <property type="evidence" value="ECO:0007669"/>
    <property type="project" value="TreeGrafter"/>
</dbReference>
<dbReference type="SMART" id="SM00054">
    <property type="entry name" value="EFh"/>
    <property type="match status" value="4"/>
</dbReference>
<dbReference type="EMBL" id="NCKV01009557">
    <property type="protein sequence ID" value="RWS22184.1"/>
    <property type="molecule type" value="Genomic_DNA"/>
</dbReference>
<name>A0A443S3Y1_9ACAR</name>
<evidence type="ECO:0000313" key="3">
    <source>
        <dbReference type="EMBL" id="RWS22184.1"/>
    </source>
</evidence>
<dbReference type="VEuPathDB" id="VectorBase:LDEU009856"/>
<dbReference type="GO" id="GO:0005634">
    <property type="term" value="C:nucleus"/>
    <property type="evidence" value="ECO:0007669"/>
    <property type="project" value="TreeGrafter"/>
</dbReference>
<reference evidence="3 4" key="1">
    <citation type="journal article" date="2018" name="Gigascience">
        <title>Genomes of trombidid mites reveal novel predicted allergens and laterally-transferred genes associated with secondary metabolism.</title>
        <authorList>
            <person name="Dong X."/>
            <person name="Chaisiri K."/>
            <person name="Xia D."/>
            <person name="Armstrong S.D."/>
            <person name="Fang Y."/>
            <person name="Donnelly M.J."/>
            <person name="Kadowaki T."/>
            <person name="McGarry J.W."/>
            <person name="Darby A.C."/>
            <person name="Makepeace B.L."/>
        </authorList>
    </citation>
    <scope>NUCLEOTIDE SEQUENCE [LARGE SCALE GENOMIC DNA]</scope>
    <source>
        <strain evidence="3">UoL-UT</strain>
    </source>
</reference>
<comment type="caution">
    <text evidence="3">The sequence shown here is derived from an EMBL/GenBank/DDBJ whole genome shotgun (WGS) entry which is preliminary data.</text>
</comment>
<dbReference type="InterPro" id="IPR051001">
    <property type="entry name" value="Calbindin_Ca-bind"/>
</dbReference>
<dbReference type="STRING" id="299467.A0A443S3Y1"/>
<dbReference type="PANTHER" id="PTHR19972">
    <property type="entry name" value="CALBINDIN"/>
    <property type="match status" value="1"/>
</dbReference>
<dbReference type="SUPFAM" id="SSF47473">
    <property type="entry name" value="EF-hand"/>
    <property type="match status" value="2"/>
</dbReference>
<dbReference type="Pfam" id="PF00036">
    <property type="entry name" value="EF-hand_1"/>
    <property type="match status" value="1"/>
</dbReference>
<dbReference type="AlphaFoldDB" id="A0A443S3Y1"/>
<feature type="domain" description="EF-hand" evidence="2">
    <location>
        <begin position="110"/>
        <end position="145"/>
    </location>
</feature>
<keyword evidence="4" id="KW-1185">Reference proteome</keyword>
<sequence length="219" mass="25926">MRKFRDQETGQLRSLTLKEFLETWKHYDTNGNGFIDGTELDQFLLDFLTSLNASKETEIVSTKLFHEFKQRFLRAYDDNNNEKLEIKELVHILPIEESLRDLLLHQCSVKTSVEFMKIWKKYDVDNSGYIEIDELKDHDGFIDADELEIFLKDLLESEQKEYEMSTIEQLKQTILNSCDFNIDNRLDKNELKAVLKSMIQNNKSKHTLEYTIVEKKITS</sequence>
<dbReference type="OrthoDB" id="6488910at2759"/>
<dbReference type="PROSITE" id="PS50222">
    <property type="entry name" value="EF_HAND_2"/>
    <property type="match status" value="2"/>
</dbReference>
<feature type="domain" description="EF-hand" evidence="2">
    <location>
        <begin position="15"/>
        <end position="50"/>
    </location>
</feature>
<dbReference type="GO" id="GO:0051480">
    <property type="term" value="P:regulation of cytosolic calcium ion concentration"/>
    <property type="evidence" value="ECO:0007669"/>
    <property type="project" value="TreeGrafter"/>
</dbReference>
<dbReference type="PROSITE" id="PS00018">
    <property type="entry name" value="EF_HAND_1"/>
    <property type="match status" value="2"/>
</dbReference>
<organism evidence="3 4">
    <name type="scientific">Leptotrombidium deliense</name>
    <dbReference type="NCBI Taxonomy" id="299467"/>
    <lineage>
        <taxon>Eukaryota</taxon>
        <taxon>Metazoa</taxon>
        <taxon>Ecdysozoa</taxon>
        <taxon>Arthropoda</taxon>
        <taxon>Chelicerata</taxon>
        <taxon>Arachnida</taxon>
        <taxon>Acari</taxon>
        <taxon>Acariformes</taxon>
        <taxon>Trombidiformes</taxon>
        <taxon>Prostigmata</taxon>
        <taxon>Anystina</taxon>
        <taxon>Parasitengona</taxon>
        <taxon>Trombiculoidea</taxon>
        <taxon>Trombiculidae</taxon>
        <taxon>Leptotrombidium</taxon>
    </lineage>
</organism>
<accession>A0A443S3Y1</accession>
<dbReference type="InterPro" id="IPR018247">
    <property type="entry name" value="EF_Hand_1_Ca_BS"/>
</dbReference>
<dbReference type="Proteomes" id="UP000288716">
    <property type="component" value="Unassembled WGS sequence"/>
</dbReference>
<dbReference type="PANTHER" id="PTHR19972:SF10">
    <property type="entry name" value="CALBINDIN-32"/>
    <property type="match status" value="1"/>
</dbReference>
<protein>
    <submittedName>
        <fullName evidence="3">Calbindin-32-like protein</fullName>
    </submittedName>
</protein>
<dbReference type="GO" id="GO:0043005">
    <property type="term" value="C:neuron projection"/>
    <property type="evidence" value="ECO:0007669"/>
    <property type="project" value="TreeGrafter"/>
</dbReference>
<dbReference type="Gene3D" id="1.10.238.10">
    <property type="entry name" value="EF-hand"/>
    <property type="match status" value="3"/>
</dbReference>
<dbReference type="GO" id="GO:0045202">
    <property type="term" value="C:synapse"/>
    <property type="evidence" value="ECO:0007669"/>
    <property type="project" value="TreeGrafter"/>
</dbReference>
<dbReference type="GO" id="GO:0005509">
    <property type="term" value="F:calcium ion binding"/>
    <property type="evidence" value="ECO:0007669"/>
    <property type="project" value="InterPro"/>
</dbReference>
<evidence type="ECO:0000256" key="1">
    <source>
        <dbReference type="ARBA" id="ARBA00022837"/>
    </source>
</evidence>
<evidence type="ECO:0000313" key="4">
    <source>
        <dbReference type="Proteomes" id="UP000288716"/>
    </source>
</evidence>
<proteinExistence type="predicted"/>
<dbReference type="Pfam" id="PF13202">
    <property type="entry name" value="EF-hand_5"/>
    <property type="match status" value="1"/>
</dbReference>
<keyword evidence="1" id="KW-0106">Calcium</keyword>
<dbReference type="InterPro" id="IPR002048">
    <property type="entry name" value="EF_hand_dom"/>
</dbReference>
<evidence type="ECO:0000259" key="2">
    <source>
        <dbReference type="PROSITE" id="PS50222"/>
    </source>
</evidence>
<gene>
    <name evidence="3" type="ORF">B4U80_11684</name>
</gene>
<dbReference type="InterPro" id="IPR011992">
    <property type="entry name" value="EF-hand-dom_pair"/>
</dbReference>